<evidence type="ECO:0000313" key="4">
    <source>
        <dbReference type="Proteomes" id="UP000237662"/>
    </source>
</evidence>
<feature type="signal peptide" evidence="2">
    <location>
        <begin position="1"/>
        <end position="19"/>
    </location>
</feature>
<dbReference type="Proteomes" id="UP000237662">
    <property type="component" value="Unassembled WGS sequence"/>
</dbReference>
<reference evidence="3 4" key="1">
    <citation type="submission" date="2018-02" db="EMBL/GenBank/DDBJ databases">
        <title>Genomic Encyclopedia of Archaeal and Bacterial Type Strains, Phase II (KMG-II): from individual species to whole genera.</title>
        <authorList>
            <person name="Goeker M."/>
        </authorList>
    </citation>
    <scope>NUCLEOTIDE SEQUENCE [LARGE SCALE GENOMIC DNA]</scope>
    <source>
        <strain evidence="3 4">DSM 29526</strain>
    </source>
</reference>
<keyword evidence="2" id="KW-0732">Signal</keyword>
<evidence type="ECO:0008006" key="5">
    <source>
        <dbReference type="Google" id="ProtNLM"/>
    </source>
</evidence>
<accession>A0A2S6I709</accession>
<keyword evidence="4" id="KW-1185">Reference proteome</keyword>
<sequence length="170" mass="18443">MKTLFCLIPLLFFACGPGAELPPGDVESAPPATQPAPGATPQPEVSGDIDYSLLTPGQLREVEGCTYLFWPENGTSDRYVYGFNYGEGPAEGFFGGAFQTLEVVSEEETEGSVSGPVTFVHENDDYQVTTTVTRERQIDNELWELSGTVVVRDRASGKTLRIRVLGEQGC</sequence>
<evidence type="ECO:0000256" key="1">
    <source>
        <dbReference type="SAM" id="MobiDB-lite"/>
    </source>
</evidence>
<name>A0A2S6I709_9BACT</name>
<evidence type="ECO:0000256" key="2">
    <source>
        <dbReference type="SAM" id="SignalP"/>
    </source>
</evidence>
<feature type="chain" id="PRO_5015729223" description="Lipoprotein" evidence="2">
    <location>
        <begin position="20"/>
        <end position="170"/>
    </location>
</feature>
<comment type="caution">
    <text evidence="3">The sequence shown here is derived from an EMBL/GenBank/DDBJ whole genome shotgun (WGS) entry which is preliminary data.</text>
</comment>
<evidence type="ECO:0000313" key="3">
    <source>
        <dbReference type="EMBL" id="PPK87270.1"/>
    </source>
</evidence>
<dbReference type="EMBL" id="PTJC01000005">
    <property type="protein sequence ID" value="PPK87270.1"/>
    <property type="molecule type" value="Genomic_DNA"/>
</dbReference>
<feature type="region of interest" description="Disordered" evidence="1">
    <location>
        <begin position="24"/>
        <end position="47"/>
    </location>
</feature>
<gene>
    <name evidence="3" type="ORF">CLV84_0208</name>
</gene>
<proteinExistence type="predicted"/>
<dbReference type="RefSeq" id="WP_104417885.1">
    <property type="nucleotide sequence ID" value="NZ_PTJC01000005.1"/>
</dbReference>
<dbReference type="AlphaFoldDB" id="A0A2S6I709"/>
<organism evidence="3 4">
    <name type="scientific">Neolewinella xylanilytica</name>
    <dbReference type="NCBI Taxonomy" id="1514080"/>
    <lineage>
        <taxon>Bacteria</taxon>
        <taxon>Pseudomonadati</taxon>
        <taxon>Bacteroidota</taxon>
        <taxon>Saprospiria</taxon>
        <taxon>Saprospirales</taxon>
        <taxon>Lewinellaceae</taxon>
        <taxon>Neolewinella</taxon>
    </lineage>
</organism>
<protein>
    <recommendedName>
        <fullName evidence="5">Lipoprotein</fullName>
    </recommendedName>
</protein>
<dbReference type="PROSITE" id="PS51257">
    <property type="entry name" value="PROKAR_LIPOPROTEIN"/>
    <property type="match status" value="1"/>
</dbReference>
<dbReference type="OrthoDB" id="1495341at2"/>